<dbReference type="PANTHER" id="PTHR11662">
    <property type="entry name" value="SOLUTE CARRIER FAMILY 17"/>
    <property type="match status" value="1"/>
</dbReference>
<proteinExistence type="predicted"/>
<feature type="transmembrane region" description="Helical" evidence="7">
    <location>
        <begin position="324"/>
        <end position="342"/>
    </location>
</feature>
<evidence type="ECO:0000259" key="8">
    <source>
        <dbReference type="PROSITE" id="PS50850"/>
    </source>
</evidence>
<dbReference type="PANTHER" id="PTHR11662:SF399">
    <property type="entry name" value="FI19708P1-RELATED"/>
    <property type="match status" value="1"/>
</dbReference>
<dbReference type="EMBL" id="JAUSUE010000011">
    <property type="protein sequence ID" value="MDQ0203981.1"/>
    <property type="molecule type" value="Genomic_DNA"/>
</dbReference>
<feature type="transmembrane region" description="Helical" evidence="7">
    <location>
        <begin position="156"/>
        <end position="175"/>
    </location>
</feature>
<dbReference type="InterPro" id="IPR036259">
    <property type="entry name" value="MFS_trans_sf"/>
</dbReference>
<organism evidence="9 10">
    <name type="scientific">Pectinatus haikarae</name>
    <dbReference type="NCBI Taxonomy" id="349096"/>
    <lineage>
        <taxon>Bacteria</taxon>
        <taxon>Bacillati</taxon>
        <taxon>Bacillota</taxon>
        <taxon>Negativicutes</taxon>
        <taxon>Selenomonadales</taxon>
        <taxon>Selenomonadaceae</taxon>
        <taxon>Pectinatus</taxon>
    </lineage>
</organism>
<keyword evidence="6 7" id="KW-0472">Membrane</keyword>
<feature type="transmembrane region" description="Helical" evidence="7">
    <location>
        <begin position="105"/>
        <end position="125"/>
    </location>
</feature>
<feature type="transmembrane region" description="Helical" evidence="7">
    <location>
        <begin position="382"/>
        <end position="405"/>
    </location>
</feature>
<feature type="transmembrane region" description="Helical" evidence="7">
    <location>
        <begin position="81"/>
        <end position="99"/>
    </location>
</feature>
<evidence type="ECO:0000256" key="3">
    <source>
        <dbReference type="ARBA" id="ARBA00022475"/>
    </source>
</evidence>
<feature type="transmembrane region" description="Helical" evidence="7">
    <location>
        <begin position="411"/>
        <end position="433"/>
    </location>
</feature>
<reference evidence="9 10" key="1">
    <citation type="submission" date="2023-07" db="EMBL/GenBank/DDBJ databases">
        <title>Genomic Encyclopedia of Type Strains, Phase IV (KMG-IV): sequencing the most valuable type-strain genomes for metagenomic binning, comparative biology and taxonomic classification.</title>
        <authorList>
            <person name="Goeker M."/>
        </authorList>
    </citation>
    <scope>NUCLEOTIDE SEQUENCE [LARGE SCALE GENOMIC DNA]</scope>
    <source>
        <strain evidence="9 10">DSM 16980</strain>
    </source>
</reference>
<dbReference type="InterPro" id="IPR050382">
    <property type="entry name" value="MFS_Na/Anion_cotransporter"/>
</dbReference>
<evidence type="ECO:0000256" key="5">
    <source>
        <dbReference type="ARBA" id="ARBA00022989"/>
    </source>
</evidence>
<evidence type="ECO:0000256" key="1">
    <source>
        <dbReference type="ARBA" id="ARBA00004651"/>
    </source>
</evidence>
<dbReference type="InterPro" id="IPR000849">
    <property type="entry name" value="Sugar_P_transporter"/>
</dbReference>
<keyword evidence="5 7" id="KW-1133">Transmembrane helix</keyword>
<evidence type="ECO:0000256" key="4">
    <source>
        <dbReference type="ARBA" id="ARBA00022692"/>
    </source>
</evidence>
<feature type="transmembrane region" description="Helical" evidence="7">
    <location>
        <begin position="181"/>
        <end position="199"/>
    </location>
</feature>
<gene>
    <name evidence="9" type="ORF">J2S01_001701</name>
</gene>
<comment type="caution">
    <text evidence="9">The sequence shown here is derived from an EMBL/GenBank/DDBJ whole genome shotgun (WGS) entry which is preliminary data.</text>
</comment>
<keyword evidence="10" id="KW-1185">Reference proteome</keyword>
<dbReference type="SUPFAM" id="SSF103473">
    <property type="entry name" value="MFS general substrate transporter"/>
    <property type="match status" value="1"/>
</dbReference>
<feature type="transmembrane region" description="Helical" evidence="7">
    <location>
        <begin position="52"/>
        <end position="74"/>
    </location>
</feature>
<dbReference type="Pfam" id="PF07690">
    <property type="entry name" value="MFS_1"/>
    <property type="match status" value="2"/>
</dbReference>
<protein>
    <submittedName>
        <fullName evidence="9">ACS family D-galactonate transporter-like MFS transporter</fullName>
    </submittedName>
</protein>
<evidence type="ECO:0000313" key="10">
    <source>
        <dbReference type="Proteomes" id="UP001239167"/>
    </source>
</evidence>
<evidence type="ECO:0000256" key="7">
    <source>
        <dbReference type="SAM" id="Phobius"/>
    </source>
</evidence>
<feature type="transmembrane region" description="Helical" evidence="7">
    <location>
        <begin position="287"/>
        <end position="312"/>
    </location>
</feature>
<dbReference type="PROSITE" id="PS50850">
    <property type="entry name" value="MFS"/>
    <property type="match status" value="1"/>
</dbReference>
<evidence type="ECO:0000256" key="6">
    <source>
        <dbReference type="ARBA" id="ARBA00023136"/>
    </source>
</evidence>
<feature type="domain" description="Major facilitator superfamily (MFS) profile" evidence="8">
    <location>
        <begin position="16"/>
        <end position="437"/>
    </location>
</feature>
<feature type="transmembrane region" description="Helical" evidence="7">
    <location>
        <begin position="250"/>
        <end position="275"/>
    </location>
</feature>
<dbReference type="InterPro" id="IPR020846">
    <property type="entry name" value="MFS_dom"/>
</dbReference>
<keyword evidence="3" id="KW-1003">Cell membrane</keyword>
<dbReference type="Proteomes" id="UP001239167">
    <property type="component" value="Unassembled WGS sequence"/>
</dbReference>
<dbReference type="Gene3D" id="1.20.1250.20">
    <property type="entry name" value="MFS general substrate transporter like domains"/>
    <property type="match status" value="2"/>
</dbReference>
<dbReference type="InterPro" id="IPR011701">
    <property type="entry name" value="MFS"/>
</dbReference>
<comment type="subcellular location">
    <subcellularLocation>
        <location evidence="1">Cell membrane</location>
        <topology evidence="1">Multi-pass membrane protein</topology>
    </subcellularLocation>
</comment>
<dbReference type="PIRSF" id="PIRSF002808">
    <property type="entry name" value="Hexose_phosphate_transp"/>
    <property type="match status" value="1"/>
</dbReference>
<dbReference type="RefSeq" id="WP_196604254.1">
    <property type="nucleotide sequence ID" value="NZ_CP116940.1"/>
</dbReference>
<keyword evidence="2" id="KW-0813">Transport</keyword>
<accession>A0ABT9Y8E3</accession>
<evidence type="ECO:0000313" key="9">
    <source>
        <dbReference type="EMBL" id="MDQ0203981.1"/>
    </source>
</evidence>
<keyword evidence="4 7" id="KW-0812">Transmembrane</keyword>
<name>A0ABT9Y8E3_9FIRM</name>
<feature type="transmembrane region" description="Helical" evidence="7">
    <location>
        <begin position="348"/>
        <end position="370"/>
    </location>
</feature>
<evidence type="ECO:0000256" key="2">
    <source>
        <dbReference type="ARBA" id="ARBA00022448"/>
    </source>
</evidence>
<feature type="transmembrane region" description="Helical" evidence="7">
    <location>
        <begin position="12"/>
        <end position="29"/>
    </location>
</feature>
<sequence length="445" mass="49078">MITAKGQRPSKVRLFILALLFIAVAINYTDRANLSVAGAAIQKQFDLSSTELGVLFSAFTWSYAAAQVPVGVLLDKIGARILYGIAISVWGLFTFIMAFSAHEMFASAGAAFAFLIFCRICIGISEGPAYPCNTKIASLWFPNKERARAISTYSSAQYIGLAVFTPLLAIMVSTWGWPCVFYFSGGIAIIYGAIWYVLYRDPKDSKKANFQELEYIKNNGGYNPEIDSAEKITQKVSWREIFYVIRQRRVWGIFVAQFAASSTLYFFLTWFIIYLQKGLNLSIDKAGFMACVPYMMAMGGVLLGGTVSDMLLKHGKTITFARKWPMTIGMIMSSILCAANYFENTPLVAIGILSVAFFANAGSNLGWVAMSDIMPKKMMGTVGGILNLFGNFSGIITPIVFGALLQNSNNFHMAMNYIAAVAFFGAIIFHFVVDKLEPVEIPEQL</sequence>
<dbReference type="CDD" id="cd17319">
    <property type="entry name" value="MFS_ExuT_GudP_like"/>
    <property type="match status" value="1"/>
</dbReference>